<evidence type="ECO:0000256" key="4">
    <source>
        <dbReference type="ARBA" id="ARBA00022824"/>
    </source>
</evidence>
<proteinExistence type="predicted"/>
<dbReference type="InterPro" id="IPR039988">
    <property type="entry name" value="MTTP"/>
</dbReference>
<dbReference type="SUPFAM" id="SSF48431">
    <property type="entry name" value="Lipovitellin-phosvitin complex, superhelical domain"/>
    <property type="match status" value="1"/>
</dbReference>
<name>A0AAD9JVF4_9ANNE</name>
<keyword evidence="4" id="KW-0256">Endoplasmic reticulum</keyword>
<reference evidence="8" key="1">
    <citation type="journal article" date="2023" name="Mol. Biol. Evol.">
        <title>Third-Generation Sequencing Reveals the Adaptive Role of the Epigenome in Three Deep-Sea Polychaetes.</title>
        <authorList>
            <person name="Perez M."/>
            <person name="Aroh O."/>
            <person name="Sun Y."/>
            <person name="Lan Y."/>
            <person name="Juniper S.K."/>
            <person name="Young C.R."/>
            <person name="Angers B."/>
            <person name="Qian P.Y."/>
        </authorList>
    </citation>
    <scope>NUCLEOTIDE SEQUENCE</scope>
    <source>
        <strain evidence="8">P08H-3</strain>
    </source>
</reference>
<evidence type="ECO:0000256" key="5">
    <source>
        <dbReference type="PROSITE-ProRule" id="PRU00557"/>
    </source>
</evidence>
<organism evidence="8 9">
    <name type="scientific">Paralvinella palmiformis</name>
    <dbReference type="NCBI Taxonomy" id="53620"/>
    <lineage>
        <taxon>Eukaryota</taxon>
        <taxon>Metazoa</taxon>
        <taxon>Spiralia</taxon>
        <taxon>Lophotrochozoa</taxon>
        <taxon>Annelida</taxon>
        <taxon>Polychaeta</taxon>
        <taxon>Sedentaria</taxon>
        <taxon>Canalipalpata</taxon>
        <taxon>Terebellida</taxon>
        <taxon>Terebelliformia</taxon>
        <taxon>Alvinellidae</taxon>
        <taxon>Paralvinella</taxon>
    </lineage>
</organism>
<feature type="chain" id="PRO_5042086437" description="Vitellogenin domain-containing protein" evidence="6">
    <location>
        <begin position="24"/>
        <end position="860"/>
    </location>
</feature>
<evidence type="ECO:0000256" key="3">
    <source>
        <dbReference type="ARBA" id="ARBA00022729"/>
    </source>
</evidence>
<dbReference type="SMART" id="SM00638">
    <property type="entry name" value="LPD_N"/>
    <property type="match status" value="1"/>
</dbReference>
<keyword evidence="3 6" id="KW-0732">Signal</keyword>
<dbReference type="PANTHER" id="PTHR13024:SF0">
    <property type="entry name" value="MICROSOMAL TRIACYLGLYCEROL TRANSFER PROTEIN"/>
    <property type="match status" value="1"/>
</dbReference>
<dbReference type="PROSITE" id="PS51211">
    <property type="entry name" value="VITELLOGENIN"/>
    <property type="match status" value="1"/>
</dbReference>
<dbReference type="GO" id="GO:0005548">
    <property type="term" value="F:phospholipid transporter activity"/>
    <property type="evidence" value="ECO:0007669"/>
    <property type="project" value="InterPro"/>
</dbReference>
<dbReference type="PANTHER" id="PTHR13024">
    <property type="entry name" value="MICROSOMAL TRIGLYCERIDE TRANSFER PROTEIN, LARGE SUBUNIT"/>
    <property type="match status" value="1"/>
</dbReference>
<accession>A0AAD9JVF4</accession>
<dbReference type="Pfam" id="PF19444">
    <property type="entry name" value="MTP_lip_bd"/>
    <property type="match status" value="1"/>
</dbReference>
<dbReference type="InterPro" id="IPR045811">
    <property type="entry name" value="MTP_lip-bd"/>
</dbReference>
<evidence type="ECO:0000256" key="6">
    <source>
        <dbReference type="SAM" id="SignalP"/>
    </source>
</evidence>
<dbReference type="GO" id="GO:0005794">
    <property type="term" value="C:Golgi apparatus"/>
    <property type="evidence" value="ECO:0007669"/>
    <property type="project" value="TreeGrafter"/>
</dbReference>
<evidence type="ECO:0000256" key="1">
    <source>
        <dbReference type="ARBA" id="ARBA00004240"/>
    </source>
</evidence>
<feature type="signal peptide" evidence="6">
    <location>
        <begin position="1"/>
        <end position="23"/>
    </location>
</feature>
<dbReference type="SUPFAM" id="SSF56968">
    <property type="entry name" value="Lipovitellin-phosvitin complex, beta-sheet shell regions"/>
    <property type="match status" value="1"/>
</dbReference>
<keyword evidence="9" id="KW-1185">Reference proteome</keyword>
<dbReference type="Gene3D" id="1.25.10.20">
    <property type="entry name" value="Vitellinogen, superhelical"/>
    <property type="match status" value="2"/>
</dbReference>
<dbReference type="GO" id="GO:0042157">
    <property type="term" value="P:lipoprotein metabolic process"/>
    <property type="evidence" value="ECO:0007669"/>
    <property type="project" value="TreeGrafter"/>
</dbReference>
<dbReference type="InterPro" id="IPR015819">
    <property type="entry name" value="Lipid_transp_b-sht_shell"/>
</dbReference>
<dbReference type="InterPro" id="IPR015816">
    <property type="entry name" value="Vitellinogen_b-sht_N"/>
</dbReference>
<dbReference type="InterPro" id="IPR001747">
    <property type="entry name" value="Vitellogenin_N"/>
</dbReference>
<dbReference type="Pfam" id="PF01347">
    <property type="entry name" value="Vitellogenin_N"/>
    <property type="match status" value="3"/>
</dbReference>
<protein>
    <recommendedName>
        <fullName evidence="7">Vitellogenin domain-containing protein</fullName>
    </recommendedName>
</protein>
<keyword evidence="2" id="KW-0813">Transport</keyword>
<evidence type="ECO:0000313" key="8">
    <source>
        <dbReference type="EMBL" id="KAK2160002.1"/>
    </source>
</evidence>
<feature type="domain" description="Vitellogenin" evidence="7">
    <location>
        <begin position="28"/>
        <end position="860"/>
    </location>
</feature>
<dbReference type="Gene3D" id="2.30.230.10">
    <property type="entry name" value="Lipovitellin, beta-sheet shell regions, chain A"/>
    <property type="match status" value="1"/>
</dbReference>
<dbReference type="GO" id="GO:0016323">
    <property type="term" value="C:basolateral plasma membrane"/>
    <property type="evidence" value="ECO:0007669"/>
    <property type="project" value="TreeGrafter"/>
</dbReference>
<evidence type="ECO:0000256" key="2">
    <source>
        <dbReference type="ARBA" id="ARBA00022448"/>
    </source>
</evidence>
<dbReference type="GO" id="GO:0005783">
    <property type="term" value="C:endoplasmic reticulum"/>
    <property type="evidence" value="ECO:0007669"/>
    <property type="project" value="UniProtKB-SubCell"/>
</dbReference>
<comment type="subcellular location">
    <subcellularLocation>
        <location evidence="1">Endoplasmic reticulum</location>
    </subcellularLocation>
</comment>
<sequence length="860" mass="95142">MVFKLVVLLAFFHLVGKCHPVAGIPWTYQVGQTYRYSYGTETVINVPDPSPNSKQGVGFKFSAIIEVTPLWFGAGEMLVKLQIFQPKIHSVARPQVAKVLQGLPRQPIFYKWVRAKVVHVYASEEDSVLAINIKKGIISMFHLGIESSNEEGVMNVTKLTHSETVYTCSIEDEIIITAKAQESYVITLRIEETISSVVSMNQELKFEKISGASTLKASSFDDAVATISKKQNLGLYGMILGTTFEATQNSVSQQPLMELVSKEREHLQPSKIGSVEAAYSFLELVSAFRQSNKDDVVSVLRDPDNQDILGALLDVAAAAQTTATQKAVMEILKFDDSYYIDNPERYVLAVAFSTHPSEELLQDLLVVKESIKTFIENVESCAKPGCKQMAIRALANAGITDTIPTLLQHCEFCSDMSVCEAAIKALRRMGQQHMNDEVKNVMRRIFFQKKRGYDTAVRSRALNIILDNSPTSENIAAILSETRDPHNTEFDVYVQARLFNLIDSDPSVQKMLKEAMKDGNISNYHVLAPKGKSLAFTNTMAETSSVLAKYFMFLENSRASIIKRSGMDVVAYGYGNNTMLVYGFGIFAEGLESLLGEEVEKEDEDITATAGMSLDLMEVSLRPLTFFTGSGGLMSAVWSAPSEPVSALQINILLTDHVERLHLQNGLIVELSVQGALSLDLSGSLTVSLWNKNAKSLISNRVGLAIEGSTGIKTSPFRAGIEIRSDASSVIDFQTDVDFYDKIKMCLQMSRPESVARFGTISSPDTRQYDNGSLLLRVCRLDTVEIDPESIRSPKPVMYGSAHFALSSFCRPLYDPDRLDDRTAVAICYFPARLSLLDINISTTISRRSSAVSNHDRCRL</sequence>
<comment type="caution">
    <text evidence="8">The sequence shown here is derived from an EMBL/GenBank/DDBJ whole genome shotgun (WGS) entry which is preliminary data.</text>
</comment>
<dbReference type="Proteomes" id="UP001208570">
    <property type="component" value="Unassembled WGS sequence"/>
</dbReference>
<dbReference type="GO" id="GO:0008289">
    <property type="term" value="F:lipid binding"/>
    <property type="evidence" value="ECO:0007669"/>
    <property type="project" value="InterPro"/>
</dbReference>
<evidence type="ECO:0000259" key="7">
    <source>
        <dbReference type="PROSITE" id="PS51211"/>
    </source>
</evidence>
<evidence type="ECO:0000313" key="9">
    <source>
        <dbReference type="Proteomes" id="UP001208570"/>
    </source>
</evidence>
<dbReference type="EMBL" id="JAODUP010000142">
    <property type="protein sequence ID" value="KAK2160002.1"/>
    <property type="molecule type" value="Genomic_DNA"/>
</dbReference>
<comment type="caution">
    <text evidence="5">Lacks conserved residue(s) required for the propagation of feature annotation.</text>
</comment>
<dbReference type="AlphaFoldDB" id="A0AAD9JVF4"/>
<gene>
    <name evidence="8" type="ORF">LSH36_142g06031</name>
</gene>
<dbReference type="InterPro" id="IPR011030">
    <property type="entry name" value="Lipovitellin_superhlx_dom"/>
</dbReference>